<name>A0A6J7ERP0_9ZZZZ</name>
<reference evidence="1" key="1">
    <citation type="submission" date="2020-05" db="EMBL/GenBank/DDBJ databases">
        <authorList>
            <person name="Chiriac C."/>
            <person name="Salcher M."/>
            <person name="Ghai R."/>
            <person name="Kavagutti S V."/>
        </authorList>
    </citation>
    <scope>NUCLEOTIDE SEQUENCE</scope>
</reference>
<proteinExistence type="predicted"/>
<accession>A0A6J7ERP0</accession>
<protein>
    <submittedName>
        <fullName evidence="1">Unannotated protein</fullName>
    </submittedName>
</protein>
<gene>
    <name evidence="1" type="ORF">UFOPK3402_01879</name>
</gene>
<dbReference type="EMBL" id="CAFBLS010000304">
    <property type="protein sequence ID" value="CAB4886252.1"/>
    <property type="molecule type" value="Genomic_DNA"/>
</dbReference>
<evidence type="ECO:0000313" key="1">
    <source>
        <dbReference type="EMBL" id="CAB4886252.1"/>
    </source>
</evidence>
<dbReference type="AlphaFoldDB" id="A0A6J7ERP0"/>
<sequence>MLTDAGSDDAIVRGVVPELLEHELRLEQITRFGLHIGERELLLPTADRRLPCRAIGLLVRSPEDLERVDHFGDHQTTVAGDADIGTTNLAQFGRIDVHVDDLGVGSEAIELAGDAVVETGAEGDQQIGLLHRGDGGVVAVHAGHAETERMIVGHRTAGHEGGDDRDVEHLGQCQQGFGGTGFEDATTGVEHRSLGGEDQASGSFDEFGITVETGVVTGEVDRVGPVPIQGRIRIGRVDEILRDVDEHGAGTTGGGDVERLADDARDVLGPGHKLVVLGDRAGDADRVDFLEGIGADAGGADLTGDDDHRNRVHVGVGQRRDDIGGGRAAGDHGHAGTAGGMGIALGHVARTLFMTDEDVPDRGIDDRVVHRQDRSTG</sequence>
<organism evidence="1">
    <name type="scientific">freshwater metagenome</name>
    <dbReference type="NCBI Taxonomy" id="449393"/>
    <lineage>
        <taxon>unclassified sequences</taxon>
        <taxon>metagenomes</taxon>
        <taxon>ecological metagenomes</taxon>
    </lineage>
</organism>